<comment type="caution">
    <text evidence="1">The sequence shown here is derived from an EMBL/GenBank/DDBJ whole genome shotgun (WGS) entry which is preliminary data.</text>
</comment>
<dbReference type="RefSeq" id="WP_132177526.1">
    <property type="nucleotide sequence ID" value="NZ_SMKX01000237.1"/>
</dbReference>
<evidence type="ECO:0000313" key="1">
    <source>
        <dbReference type="EMBL" id="TDD44435.1"/>
    </source>
</evidence>
<dbReference type="AlphaFoldDB" id="A0A4R4YHU2"/>
<dbReference type="OrthoDB" id="3387727at2"/>
<dbReference type="Proteomes" id="UP000295124">
    <property type="component" value="Unassembled WGS sequence"/>
</dbReference>
<protein>
    <submittedName>
        <fullName evidence="1">Uncharacterized protein</fullName>
    </submittedName>
</protein>
<sequence>MLVSIEVPEYDVERGLTFEWDDGFVIEVDVSGTEVVVSANRAGLVSLARHLLVLAQDGVPSGHHVHLTADQEIESPVDLVLERRDAVLGG</sequence>
<evidence type="ECO:0000313" key="2">
    <source>
        <dbReference type="Proteomes" id="UP000295124"/>
    </source>
</evidence>
<proteinExistence type="predicted"/>
<gene>
    <name evidence="1" type="ORF">E1263_40675</name>
</gene>
<organism evidence="1 2">
    <name type="scientific">Kribbella antibiotica</name>
    <dbReference type="NCBI Taxonomy" id="190195"/>
    <lineage>
        <taxon>Bacteria</taxon>
        <taxon>Bacillati</taxon>
        <taxon>Actinomycetota</taxon>
        <taxon>Actinomycetes</taxon>
        <taxon>Propionibacteriales</taxon>
        <taxon>Kribbellaceae</taxon>
        <taxon>Kribbella</taxon>
    </lineage>
</organism>
<keyword evidence="2" id="KW-1185">Reference proteome</keyword>
<dbReference type="Pfam" id="PF15566">
    <property type="entry name" value="Imm32"/>
    <property type="match status" value="1"/>
</dbReference>
<reference evidence="1 2" key="1">
    <citation type="submission" date="2019-03" db="EMBL/GenBank/DDBJ databases">
        <title>Draft genome sequences of novel Actinobacteria.</title>
        <authorList>
            <person name="Sahin N."/>
            <person name="Ay H."/>
            <person name="Saygin H."/>
        </authorList>
    </citation>
    <scope>NUCLEOTIDE SEQUENCE [LARGE SCALE GENOMIC DNA]</scope>
    <source>
        <strain evidence="1 2">JCM 13523</strain>
    </source>
</reference>
<dbReference type="InterPro" id="IPR029083">
    <property type="entry name" value="Imm32"/>
</dbReference>
<name>A0A4R4YHU2_9ACTN</name>
<accession>A0A4R4YHU2</accession>
<dbReference type="EMBL" id="SMKX01000237">
    <property type="protein sequence ID" value="TDD44435.1"/>
    <property type="molecule type" value="Genomic_DNA"/>
</dbReference>